<dbReference type="FunFam" id="3.40.720.10:FF:000070">
    <property type="entry name" value="Arylsulfatase A"/>
    <property type="match status" value="1"/>
</dbReference>
<dbReference type="AlphaFoldDB" id="A0A1S1YU61"/>
<reference evidence="4 5" key="1">
    <citation type="journal article" date="2012" name="Int. J. Syst. Evol. Microbiol.">
        <title>Flammeovirga pacifica sp. nov., isolated from deep-sea sediment.</title>
        <authorList>
            <person name="Xu H."/>
            <person name="Fu Y."/>
            <person name="Yang N."/>
            <person name="Ding Z."/>
            <person name="Lai Q."/>
            <person name="Zeng R."/>
        </authorList>
    </citation>
    <scope>NUCLEOTIDE SEQUENCE [LARGE SCALE GENOMIC DNA]</scope>
    <source>
        <strain evidence="5">DSM 24597 / LMG 26175 / WPAGA1</strain>
    </source>
</reference>
<dbReference type="EMBL" id="JRYR02000002">
    <property type="protein sequence ID" value="OHX64564.1"/>
    <property type="molecule type" value="Genomic_DNA"/>
</dbReference>
<keyword evidence="5" id="KW-1185">Reference proteome</keyword>
<dbReference type="Proteomes" id="UP000179797">
    <property type="component" value="Unassembled WGS sequence"/>
</dbReference>
<dbReference type="InterPro" id="IPR050738">
    <property type="entry name" value="Sulfatase"/>
</dbReference>
<evidence type="ECO:0000313" key="5">
    <source>
        <dbReference type="Proteomes" id="UP000179797"/>
    </source>
</evidence>
<protein>
    <recommendedName>
        <fullName evidence="3">Sulfatase N-terminal domain-containing protein</fullName>
    </recommendedName>
</protein>
<evidence type="ECO:0000313" key="4">
    <source>
        <dbReference type="EMBL" id="OHX64564.1"/>
    </source>
</evidence>
<dbReference type="InterPro" id="IPR017850">
    <property type="entry name" value="Alkaline_phosphatase_core_sf"/>
</dbReference>
<organism evidence="4 5">
    <name type="scientific">Flammeovirga pacifica</name>
    <dbReference type="NCBI Taxonomy" id="915059"/>
    <lineage>
        <taxon>Bacteria</taxon>
        <taxon>Pseudomonadati</taxon>
        <taxon>Bacteroidota</taxon>
        <taxon>Cytophagia</taxon>
        <taxon>Cytophagales</taxon>
        <taxon>Flammeovirgaceae</taxon>
        <taxon>Flammeovirga</taxon>
    </lineage>
</organism>
<proteinExistence type="inferred from homology"/>
<dbReference type="Gene3D" id="3.30.1120.10">
    <property type="match status" value="1"/>
</dbReference>
<dbReference type="STRING" id="915059.NH26_23615"/>
<name>A0A1S1YU61_FLAPC</name>
<dbReference type="PANTHER" id="PTHR42693:SF53">
    <property type="entry name" value="ENDO-4-O-SULFATASE"/>
    <property type="match status" value="1"/>
</dbReference>
<dbReference type="RefSeq" id="WP_044217096.1">
    <property type="nucleotide sequence ID" value="NZ_JRYR02000002.1"/>
</dbReference>
<dbReference type="SUPFAM" id="SSF53649">
    <property type="entry name" value="Alkaline phosphatase-like"/>
    <property type="match status" value="1"/>
</dbReference>
<feature type="domain" description="Sulfatase N-terminal" evidence="3">
    <location>
        <begin position="35"/>
        <end position="352"/>
    </location>
</feature>
<comment type="similarity">
    <text evidence="1">Belongs to the sulfatase family.</text>
</comment>
<dbReference type="GO" id="GO:0004065">
    <property type="term" value="F:arylsulfatase activity"/>
    <property type="evidence" value="ECO:0007669"/>
    <property type="project" value="TreeGrafter"/>
</dbReference>
<evidence type="ECO:0000259" key="3">
    <source>
        <dbReference type="Pfam" id="PF00884"/>
    </source>
</evidence>
<sequence length="607" mass="68348">MRKNKIIYLGLISLGVILTACGIKPQDKEKVFKKPNVIIVITDDQGYGDLGHTGNTIIKTPTIDQFSTQAINLSNYHVATTCAPTRSGLMTGRNGNRNGVWHTIMGASILNREEVTMADVFQRNGYQTAMFGKWHLGDNHPFLPQDRGFDEAFYHGGGGVGQTPDYWGNDYFNDTYFRNGKPEKKEGYCSDIWFEEAIQFIENKKEAPFLCYLSLNAPHSPYNVPEEYYKMYANESNLNESQKRFYGMITNIDDNFKKLLSKLDELNIAENTIVIFTTDNGTSNGYKLDKETKQMLGYNAGMRGTKASEYEGGHRVPFIIRWPNGGITGGETLNDLTAHVDILPTLTSLAQINYAAEKEMDGVSISSYLTKGTKLKERMLVIDTQRVPWPVKGKQSCVMNGDWRLIKGNELYNIANDPGQEQNVAEKHPNRVTEMNAFYDAWWQSMIKETKFSTIDLGVDSIDVLTCHDAQTVGYYPPWNQGLIRKGKPMKPAKIAVNFVSDGTYTFNISRWPEESGFALGQELNDEIPATASTNARIKGEAMKFKKAHLKIGEKKYTLDVDNTAQSVDFEVKVAEGKQELTAWFDLEDGTPTNAFYIYVKKEGKVL</sequence>
<dbReference type="PANTHER" id="PTHR42693">
    <property type="entry name" value="ARYLSULFATASE FAMILY MEMBER"/>
    <property type="match status" value="1"/>
</dbReference>
<dbReference type="Gene3D" id="3.40.720.10">
    <property type="entry name" value="Alkaline Phosphatase, subunit A"/>
    <property type="match status" value="1"/>
</dbReference>
<evidence type="ECO:0000256" key="1">
    <source>
        <dbReference type="ARBA" id="ARBA00008779"/>
    </source>
</evidence>
<dbReference type="CDD" id="cd16146">
    <property type="entry name" value="ARS_like"/>
    <property type="match status" value="1"/>
</dbReference>
<gene>
    <name evidence="4" type="ORF">NH26_23615</name>
</gene>
<dbReference type="Pfam" id="PF00884">
    <property type="entry name" value="Sulfatase"/>
    <property type="match status" value="1"/>
</dbReference>
<dbReference type="InterPro" id="IPR000917">
    <property type="entry name" value="Sulfatase_N"/>
</dbReference>
<dbReference type="OrthoDB" id="756520at2"/>
<accession>A0A1S1YU61</accession>
<evidence type="ECO:0000256" key="2">
    <source>
        <dbReference type="ARBA" id="ARBA00022801"/>
    </source>
</evidence>
<dbReference type="PROSITE" id="PS51257">
    <property type="entry name" value="PROKAR_LIPOPROTEIN"/>
    <property type="match status" value="1"/>
</dbReference>
<comment type="caution">
    <text evidence="4">The sequence shown here is derived from an EMBL/GenBank/DDBJ whole genome shotgun (WGS) entry which is preliminary data.</text>
</comment>
<keyword evidence="2" id="KW-0378">Hydrolase</keyword>